<proteinExistence type="predicted"/>
<protein>
    <submittedName>
        <fullName evidence="1">Uncharacterized protein</fullName>
    </submittedName>
</protein>
<organism evidence="1 2">
    <name type="scientific">Coemansia nantahalensis</name>
    <dbReference type="NCBI Taxonomy" id="2789366"/>
    <lineage>
        <taxon>Eukaryota</taxon>
        <taxon>Fungi</taxon>
        <taxon>Fungi incertae sedis</taxon>
        <taxon>Zoopagomycota</taxon>
        <taxon>Kickxellomycotina</taxon>
        <taxon>Kickxellomycetes</taxon>
        <taxon>Kickxellales</taxon>
        <taxon>Kickxellaceae</taxon>
        <taxon>Coemansia</taxon>
    </lineage>
</organism>
<dbReference type="EMBL" id="JANBUJ010000142">
    <property type="protein sequence ID" value="KAJ2774056.1"/>
    <property type="molecule type" value="Genomic_DNA"/>
</dbReference>
<keyword evidence="2" id="KW-1185">Reference proteome</keyword>
<evidence type="ECO:0000313" key="2">
    <source>
        <dbReference type="Proteomes" id="UP001140234"/>
    </source>
</evidence>
<dbReference type="Proteomes" id="UP001140234">
    <property type="component" value="Unassembled WGS sequence"/>
</dbReference>
<reference evidence="1" key="1">
    <citation type="submission" date="2022-07" db="EMBL/GenBank/DDBJ databases">
        <title>Phylogenomic reconstructions and comparative analyses of Kickxellomycotina fungi.</title>
        <authorList>
            <person name="Reynolds N.K."/>
            <person name="Stajich J.E."/>
            <person name="Barry K."/>
            <person name="Grigoriev I.V."/>
            <person name="Crous P."/>
            <person name="Smith M.E."/>
        </authorList>
    </citation>
    <scope>NUCLEOTIDE SEQUENCE</scope>
    <source>
        <strain evidence="1">CBS 109366</strain>
    </source>
</reference>
<sequence>MDAYMTALLNLKGRVRGRFGPLVLRNKDASWAGSGFPVFDIGDEAAVRRVVDLVAAGDFAHLPPLQTLKALFACAEHQKLLWESYRELRLDRVVIDEATARVLAVILLSRLCRCRRLSLYRCSFTDAGRNILFSALSMMAEHALPPHRSGPADLGDDRSGGDTAPMGLHSLELCQIGLADRGCAGLDAVLEAQPHLQTLSLRDNLIGPKGAGQLVGALRHGCPKLRALDLSGNRLRSQGVQHLAGYLASSGQALESLDISGNNVSLAGIQGLVRALCSGRCAALRRLDISTNQIGIGGCELLAHMLGRNASLEQLAVAHNNIFDDGCGRLFAGLAGNTTLQTLDVGGNFITHEGARAIGRYLDAGPRGAPAEGAHAGLQRGLRSLNVSFNPLGDEGLRAVCRGLCANRHLTDLVANNIGATNGGARALRELLEAGSGRLTSLLTLSLRENARLTLRGIEELAGGAARSSHILRIAADLQSDGWRAAWSKAEAALVRNTVLAMERYRAPLLMVARGRILLRDRWLPTGHTAPGIGRLPLDVRRCIVEALDTHRALKPDQRHRATKVASDMGRRFASRQALLEEILGGDYPFVVEIMRAVNS</sequence>
<name>A0ACC1K5L5_9FUNG</name>
<accession>A0ACC1K5L5</accession>
<gene>
    <name evidence="1" type="ORF">IWQ57_000997</name>
</gene>
<evidence type="ECO:0000313" key="1">
    <source>
        <dbReference type="EMBL" id="KAJ2774056.1"/>
    </source>
</evidence>
<comment type="caution">
    <text evidence="1">The sequence shown here is derived from an EMBL/GenBank/DDBJ whole genome shotgun (WGS) entry which is preliminary data.</text>
</comment>